<evidence type="ECO:0000256" key="7">
    <source>
        <dbReference type="ARBA" id="ARBA00025769"/>
    </source>
</evidence>
<comment type="similarity">
    <text evidence="7">Belongs to the exonuclease superfamily. TREX family.</text>
</comment>
<dbReference type="SUPFAM" id="SSF53098">
    <property type="entry name" value="Ribonuclease H-like"/>
    <property type="match status" value="1"/>
</dbReference>
<keyword evidence="4" id="KW-0378">Hydrolase</keyword>
<dbReference type="Proteomes" id="UP000075886">
    <property type="component" value="Unassembled WGS sequence"/>
</dbReference>
<dbReference type="GO" id="GO:0008296">
    <property type="term" value="F:3'-5'-DNA exonuclease activity"/>
    <property type="evidence" value="ECO:0007669"/>
    <property type="project" value="TreeGrafter"/>
</dbReference>
<dbReference type="STRING" id="69004.A0A182Q4Y8"/>
<keyword evidence="3" id="KW-0479">Metal-binding</keyword>
<dbReference type="PANTHER" id="PTHR13058">
    <property type="entry name" value="THREE PRIME REPAIR EXONUCLEASE 1, 2"/>
    <property type="match status" value="1"/>
</dbReference>
<dbReference type="PANTHER" id="PTHR13058:SF19">
    <property type="entry name" value="LD40940P"/>
    <property type="match status" value="1"/>
</dbReference>
<keyword evidence="5" id="KW-0269">Exonuclease</keyword>
<keyword evidence="2" id="KW-0540">Nuclease</keyword>
<feature type="domain" description="Exonuclease" evidence="9">
    <location>
        <begin position="6"/>
        <end position="320"/>
    </location>
</feature>
<dbReference type="InterPro" id="IPR012337">
    <property type="entry name" value="RNaseH-like_sf"/>
</dbReference>
<keyword evidence="11" id="KW-1185">Reference proteome</keyword>
<evidence type="ECO:0000256" key="2">
    <source>
        <dbReference type="ARBA" id="ARBA00022722"/>
    </source>
</evidence>
<dbReference type="InterPro" id="IPR013520">
    <property type="entry name" value="Ribonucl_H"/>
</dbReference>
<dbReference type="AlphaFoldDB" id="A0A182Q4Y8"/>
<dbReference type="Gene3D" id="3.30.420.10">
    <property type="entry name" value="Ribonuclease H-like superfamily/Ribonuclease H"/>
    <property type="match status" value="1"/>
</dbReference>
<evidence type="ECO:0000256" key="1">
    <source>
        <dbReference type="ARBA" id="ARBA00001946"/>
    </source>
</evidence>
<name>A0A182Q4Y8_9DIPT</name>
<dbReference type="EMBL" id="AXCN02000557">
    <property type="status" value="NOT_ANNOTATED_CDS"/>
    <property type="molecule type" value="Genomic_DNA"/>
</dbReference>
<evidence type="ECO:0000256" key="6">
    <source>
        <dbReference type="ARBA" id="ARBA00022842"/>
    </source>
</evidence>
<reference evidence="10" key="2">
    <citation type="submission" date="2020-05" db="UniProtKB">
        <authorList>
            <consortium name="EnsemblMetazoa"/>
        </authorList>
    </citation>
    <scope>IDENTIFICATION</scope>
    <source>
        <strain evidence="10">FAR1</strain>
    </source>
</reference>
<evidence type="ECO:0000259" key="9">
    <source>
        <dbReference type="SMART" id="SM00479"/>
    </source>
</evidence>
<dbReference type="GO" id="GO:0005737">
    <property type="term" value="C:cytoplasm"/>
    <property type="evidence" value="ECO:0007669"/>
    <property type="project" value="TreeGrafter"/>
</dbReference>
<dbReference type="EnsemblMetazoa" id="AFAF003163-RA">
    <property type="protein sequence ID" value="AFAF003163-PA"/>
    <property type="gene ID" value="AFAF003163"/>
</dbReference>
<dbReference type="GO" id="GO:0046872">
    <property type="term" value="F:metal ion binding"/>
    <property type="evidence" value="ECO:0007669"/>
    <property type="project" value="UniProtKB-KW"/>
</dbReference>
<evidence type="ECO:0000313" key="11">
    <source>
        <dbReference type="Proteomes" id="UP000075886"/>
    </source>
</evidence>
<organism evidence="10 11">
    <name type="scientific">Anopheles farauti</name>
    <dbReference type="NCBI Taxonomy" id="69004"/>
    <lineage>
        <taxon>Eukaryota</taxon>
        <taxon>Metazoa</taxon>
        <taxon>Ecdysozoa</taxon>
        <taxon>Arthropoda</taxon>
        <taxon>Hexapoda</taxon>
        <taxon>Insecta</taxon>
        <taxon>Pterygota</taxon>
        <taxon>Neoptera</taxon>
        <taxon>Endopterygota</taxon>
        <taxon>Diptera</taxon>
        <taxon>Nematocera</taxon>
        <taxon>Culicoidea</taxon>
        <taxon>Culicidae</taxon>
        <taxon>Anophelinae</taxon>
        <taxon>Anopheles</taxon>
    </lineage>
</organism>
<dbReference type="GO" id="GO:0003676">
    <property type="term" value="F:nucleic acid binding"/>
    <property type="evidence" value="ECO:0007669"/>
    <property type="project" value="InterPro"/>
</dbReference>
<keyword evidence="6" id="KW-0460">Magnesium</keyword>
<sequence length="336" mass="38061">MVEIKSFVFFDLETTGIPEHEHFRTKITELSLVACARDHLLESSVEQPRVTHKLSLCFNPSRMITLGSSQVTGLYNDLLEKESKFDSTAGELVKLFLDRLQKPICLIAHNGNRFDFILLKQQMLQIAVSLPKDLYCLDSLCAFREIEADIERSYFETNEGMDSEIPELEYQAVQILEQLEQANDWMKERQRMNETTPKSGHIEQKFKQALRAYLNVLPEEGDDNGTGESSPSSDGGESSSTTSAPSKARKRLFSAAFPTGNPKATPALVIPPMMQPKKRYNLSELYKRTVGKELIRAHRAEDDVLALLDCAIVHAARFVRYAEANCISYDEVRSKF</sequence>
<evidence type="ECO:0000256" key="8">
    <source>
        <dbReference type="SAM" id="MobiDB-lite"/>
    </source>
</evidence>
<reference evidence="11" key="1">
    <citation type="submission" date="2014-01" db="EMBL/GenBank/DDBJ databases">
        <title>The Genome Sequence of Anopheles farauti FAR1 (V2).</title>
        <authorList>
            <consortium name="The Broad Institute Genomics Platform"/>
            <person name="Neafsey D.E."/>
            <person name="Besansky N."/>
            <person name="Howell P."/>
            <person name="Walton C."/>
            <person name="Young S.K."/>
            <person name="Zeng Q."/>
            <person name="Gargeya S."/>
            <person name="Fitzgerald M."/>
            <person name="Haas B."/>
            <person name="Abouelleil A."/>
            <person name="Allen A.W."/>
            <person name="Alvarado L."/>
            <person name="Arachchi H.M."/>
            <person name="Berlin A.M."/>
            <person name="Chapman S.B."/>
            <person name="Gainer-Dewar J."/>
            <person name="Goldberg J."/>
            <person name="Griggs A."/>
            <person name="Gujja S."/>
            <person name="Hansen M."/>
            <person name="Howarth C."/>
            <person name="Imamovic A."/>
            <person name="Ireland A."/>
            <person name="Larimer J."/>
            <person name="McCowan C."/>
            <person name="Murphy C."/>
            <person name="Pearson M."/>
            <person name="Poon T.W."/>
            <person name="Priest M."/>
            <person name="Roberts A."/>
            <person name="Saif S."/>
            <person name="Shea T."/>
            <person name="Sisk P."/>
            <person name="Sykes S."/>
            <person name="Wortman J."/>
            <person name="Nusbaum C."/>
            <person name="Birren B."/>
        </authorList>
    </citation>
    <scope>NUCLEOTIDE SEQUENCE [LARGE SCALE GENOMIC DNA]</scope>
    <source>
        <strain evidence="11">FAR1</strain>
    </source>
</reference>
<evidence type="ECO:0000256" key="4">
    <source>
        <dbReference type="ARBA" id="ARBA00022801"/>
    </source>
</evidence>
<dbReference type="SMART" id="SM00479">
    <property type="entry name" value="EXOIII"/>
    <property type="match status" value="1"/>
</dbReference>
<dbReference type="CDD" id="cd06136">
    <property type="entry name" value="TREX1_2"/>
    <property type="match status" value="1"/>
</dbReference>
<protein>
    <recommendedName>
        <fullName evidence="9">Exonuclease domain-containing protein</fullName>
    </recommendedName>
</protein>
<feature type="region of interest" description="Disordered" evidence="8">
    <location>
        <begin position="218"/>
        <end position="248"/>
    </location>
</feature>
<evidence type="ECO:0000256" key="3">
    <source>
        <dbReference type="ARBA" id="ARBA00022723"/>
    </source>
</evidence>
<evidence type="ECO:0000313" key="10">
    <source>
        <dbReference type="EnsemblMetazoa" id="AFAF003163-PA"/>
    </source>
</evidence>
<feature type="compositionally biased region" description="Low complexity" evidence="8">
    <location>
        <begin position="226"/>
        <end position="243"/>
    </location>
</feature>
<dbReference type="VEuPathDB" id="VectorBase:AFAF003163"/>
<evidence type="ECO:0000256" key="5">
    <source>
        <dbReference type="ARBA" id="ARBA00022839"/>
    </source>
</evidence>
<dbReference type="InterPro" id="IPR036397">
    <property type="entry name" value="RNaseH_sf"/>
</dbReference>
<accession>A0A182Q4Y8</accession>
<dbReference type="GO" id="GO:0006308">
    <property type="term" value="P:DNA catabolic process"/>
    <property type="evidence" value="ECO:0007669"/>
    <property type="project" value="TreeGrafter"/>
</dbReference>
<proteinExistence type="inferred from homology"/>
<comment type="cofactor">
    <cofactor evidence="1">
        <name>Mg(2+)</name>
        <dbReference type="ChEBI" id="CHEBI:18420"/>
    </cofactor>
</comment>
<dbReference type="InterPro" id="IPR040393">
    <property type="entry name" value="TREX1/2"/>
</dbReference>